<evidence type="ECO:0000313" key="1">
    <source>
        <dbReference type="EMBL" id="JAH26152.1"/>
    </source>
</evidence>
<dbReference type="AlphaFoldDB" id="A0A0E9RBH6"/>
<sequence length="34" mass="3795">MYVGSSVLTTGDQKKALKHYVALSDFRKSLLHSN</sequence>
<reference evidence="1" key="2">
    <citation type="journal article" date="2015" name="Fish Shellfish Immunol.">
        <title>Early steps in the European eel (Anguilla anguilla)-Vibrio vulnificus interaction in the gills: Role of the RtxA13 toxin.</title>
        <authorList>
            <person name="Callol A."/>
            <person name="Pajuelo D."/>
            <person name="Ebbesson L."/>
            <person name="Teles M."/>
            <person name="MacKenzie S."/>
            <person name="Amaro C."/>
        </authorList>
    </citation>
    <scope>NUCLEOTIDE SEQUENCE</scope>
</reference>
<dbReference type="EMBL" id="GBXM01082425">
    <property type="protein sequence ID" value="JAH26152.1"/>
    <property type="molecule type" value="Transcribed_RNA"/>
</dbReference>
<reference evidence="1" key="1">
    <citation type="submission" date="2014-11" db="EMBL/GenBank/DDBJ databases">
        <authorList>
            <person name="Amaro Gonzalez C."/>
        </authorList>
    </citation>
    <scope>NUCLEOTIDE SEQUENCE</scope>
</reference>
<proteinExistence type="predicted"/>
<name>A0A0E9RBH6_ANGAN</name>
<accession>A0A0E9RBH6</accession>
<protein>
    <submittedName>
        <fullName evidence="1">Uncharacterized protein</fullName>
    </submittedName>
</protein>
<organism evidence="1">
    <name type="scientific">Anguilla anguilla</name>
    <name type="common">European freshwater eel</name>
    <name type="synonym">Muraena anguilla</name>
    <dbReference type="NCBI Taxonomy" id="7936"/>
    <lineage>
        <taxon>Eukaryota</taxon>
        <taxon>Metazoa</taxon>
        <taxon>Chordata</taxon>
        <taxon>Craniata</taxon>
        <taxon>Vertebrata</taxon>
        <taxon>Euteleostomi</taxon>
        <taxon>Actinopterygii</taxon>
        <taxon>Neopterygii</taxon>
        <taxon>Teleostei</taxon>
        <taxon>Anguilliformes</taxon>
        <taxon>Anguillidae</taxon>
        <taxon>Anguilla</taxon>
    </lineage>
</organism>